<keyword evidence="1" id="KW-0812">Transmembrane</keyword>
<name>A0ABP5BPK0_9MICO</name>
<feature type="transmembrane region" description="Helical" evidence="1">
    <location>
        <begin position="65"/>
        <end position="86"/>
    </location>
</feature>
<feature type="transmembrane region" description="Helical" evidence="1">
    <location>
        <begin position="234"/>
        <end position="260"/>
    </location>
</feature>
<organism evidence="3 4">
    <name type="scientific">Microbacterium deminutum</name>
    <dbReference type="NCBI Taxonomy" id="344164"/>
    <lineage>
        <taxon>Bacteria</taxon>
        <taxon>Bacillati</taxon>
        <taxon>Actinomycetota</taxon>
        <taxon>Actinomycetes</taxon>
        <taxon>Micrococcales</taxon>
        <taxon>Microbacteriaceae</taxon>
        <taxon>Microbacterium</taxon>
    </lineage>
</organism>
<evidence type="ECO:0000256" key="1">
    <source>
        <dbReference type="SAM" id="Phobius"/>
    </source>
</evidence>
<reference evidence="4" key="1">
    <citation type="journal article" date="2019" name="Int. J. Syst. Evol. Microbiol.">
        <title>The Global Catalogue of Microorganisms (GCM) 10K type strain sequencing project: providing services to taxonomists for standard genome sequencing and annotation.</title>
        <authorList>
            <consortium name="The Broad Institute Genomics Platform"/>
            <consortium name="The Broad Institute Genome Sequencing Center for Infectious Disease"/>
            <person name="Wu L."/>
            <person name="Ma J."/>
        </authorList>
    </citation>
    <scope>NUCLEOTIDE SEQUENCE [LARGE SCALE GENOMIC DNA]</scope>
    <source>
        <strain evidence="4">JCM 14901</strain>
    </source>
</reference>
<dbReference type="Proteomes" id="UP001499933">
    <property type="component" value="Unassembled WGS sequence"/>
</dbReference>
<dbReference type="RefSeq" id="WP_344091169.1">
    <property type="nucleotide sequence ID" value="NZ_BAAAOG010000001.1"/>
</dbReference>
<feature type="domain" description="DUF1206" evidence="2">
    <location>
        <begin position="196"/>
        <end position="263"/>
    </location>
</feature>
<keyword evidence="1" id="KW-0472">Membrane</keyword>
<evidence type="ECO:0000313" key="3">
    <source>
        <dbReference type="EMBL" id="GAA1947386.1"/>
    </source>
</evidence>
<feature type="transmembrane region" description="Helical" evidence="1">
    <location>
        <begin position="147"/>
        <end position="171"/>
    </location>
</feature>
<accession>A0ABP5BPK0</accession>
<feature type="domain" description="DUF1206" evidence="2">
    <location>
        <begin position="24"/>
        <end position="89"/>
    </location>
</feature>
<dbReference type="InterPro" id="IPR009597">
    <property type="entry name" value="DUF1206"/>
</dbReference>
<gene>
    <name evidence="3" type="ORF">GCM10009776_06760</name>
</gene>
<feature type="transmembrane region" description="Helical" evidence="1">
    <location>
        <begin position="192"/>
        <end position="214"/>
    </location>
</feature>
<comment type="caution">
    <text evidence="3">The sequence shown here is derived from an EMBL/GenBank/DDBJ whole genome shotgun (WGS) entry which is preliminary data.</text>
</comment>
<protein>
    <submittedName>
        <fullName evidence="3">DUF1206 domain-containing protein</fullName>
    </submittedName>
</protein>
<feature type="transmembrane region" description="Helical" evidence="1">
    <location>
        <begin position="107"/>
        <end position="127"/>
    </location>
</feature>
<evidence type="ECO:0000313" key="4">
    <source>
        <dbReference type="Proteomes" id="UP001499933"/>
    </source>
</evidence>
<feature type="transmembrane region" description="Helical" evidence="1">
    <location>
        <begin position="20"/>
        <end position="45"/>
    </location>
</feature>
<keyword evidence="4" id="KW-1185">Reference proteome</keyword>
<feature type="domain" description="DUF1206" evidence="2">
    <location>
        <begin position="108"/>
        <end position="173"/>
    </location>
</feature>
<dbReference type="Pfam" id="PF06724">
    <property type="entry name" value="DUF1206"/>
    <property type="match status" value="3"/>
</dbReference>
<dbReference type="EMBL" id="BAAAOG010000001">
    <property type="protein sequence ID" value="GAA1947386.1"/>
    <property type="molecule type" value="Genomic_DNA"/>
</dbReference>
<keyword evidence="1" id="KW-1133">Transmembrane helix</keyword>
<evidence type="ECO:0000259" key="2">
    <source>
        <dbReference type="Pfam" id="PF06724"/>
    </source>
</evidence>
<proteinExistence type="predicted"/>
<sequence>MTAEVKHAARKAESSRAFRVVARAGYAANGLVHVLIGVIVLVVAFGGKGETDQIGAFKAVASAPAGFVALWILAIALLALGIYHALEGILARGGDAAKKWGRRVAEFGQAIVFAALGVISASVALGAKPNADRSAEDASRGVLAIPGGALVLGLVGIGIGIGGVAFVVMGVRRSFENRMTQPPGPLGAAVKGLGIVGFIAKGVALVIIGILLLVAAVKVEPTAAGGLDAAIDALLAQALGPVLVGGVGGGLIAYGVFCFFRAPYADL</sequence>